<reference evidence="1 2" key="1">
    <citation type="journal article" date="2009" name="Infect. Immun.">
        <title>Comparative genomics reveal extensive transposon-mediated genomic plasticity and diversity among potential effector proteins within the genus Coxiella.</title>
        <authorList>
            <person name="Beare P.A."/>
            <person name="Unsworth N."/>
            <person name="Andoh M."/>
            <person name="Voth D.E."/>
            <person name="Omsland A."/>
            <person name="Gilk S.D."/>
            <person name="Williams K.P."/>
            <person name="Sobral B.W."/>
            <person name="Kupko J.J.III."/>
            <person name="Porcella S.F."/>
            <person name="Samuel J.E."/>
            <person name="Heinzen R.A."/>
        </authorList>
    </citation>
    <scope>NUCLEOTIDE SEQUENCE [LARGE SCALE GENOMIC DNA]</scope>
    <source>
        <strain evidence="1 2">Dugway 5J108-111</strain>
    </source>
</reference>
<evidence type="ECO:0000313" key="1">
    <source>
        <dbReference type="EMBL" id="ACI23174.1"/>
    </source>
</evidence>
<dbReference type="KEGG" id="cbd:CBUD_1462b"/>
<name>B5XHF4_COXBN</name>
<evidence type="ECO:0000313" key="2">
    <source>
        <dbReference type="Proteomes" id="UP000008555"/>
    </source>
</evidence>
<gene>
    <name evidence="1" type="ORF">CBUD_1462b</name>
</gene>
<accession>B5XHF4</accession>
<dbReference type="EMBL" id="CP000733">
    <property type="protein sequence ID" value="ACI23174.1"/>
    <property type="molecule type" value="Genomic_DNA"/>
</dbReference>
<dbReference type="Proteomes" id="UP000008555">
    <property type="component" value="Chromosome"/>
</dbReference>
<sequence>MTICSQSLIGWPLIAAIRSPDYNFAFSAGESLAIDATTGGTFG</sequence>
<protein>
    <submittedName>
        <fullName evidence="1">Uncharacterized protein</fullName>
    </submittedName>
</protein>
<dbReference type="AlphaFoldDB" id="B5XHF4"/>
<proteinExistence type="predicted"/>
<dbReference type="HOGENOM" id="CLU_3232424_0_0_6"/>
<organism evidence="1 2">
    <name type="scientific">Coxiella burnetii (strain Dugway 5J108-111)</name>
    <dbReference type="NCBI Taxonomy" id="434922"/>
    <lineage>
        <taxon>Bacteria</taxon>
        <taxon>Pseudomonadati</taxon>
        <taxon>Pseudomonadota</taxon>
        <taxon>Gammaproteobacteria</taxon>
        <taxon>Legionellales</taxon>
        <taxon>Coxiellaceae</taxon>
        <taxon>Coxiella</taxon>
    </lineage>
</organism>